<feature type="region of interest" description="Disordered" evidence="1">
    <location>
        <begin position="339"/>
        <end position="358"/>
    </location>
</feature>
<sequence>MEDFSFQELEEILEGILNNHKIVEVTGKKGQEFILFRHPCAEQILKSRCVRISSLKEAKEEGLPSMEDIDKLLEAKSLVPEQDDIKLSDLQDKLEAQKRVLLLTKIAGRRAPIEEVIQKLKREIDELRAKGEAFYYLSQERKADEASLLYLTWAATYSISGDLYWESFETFEQETDLILRDSIRIEFSNFNRGLPTQTIRFLARHNLWRVRYVAAQKTGGSLFCRDLSDLTPDQLGLLYWSNYYQSIYEMLPDEQPDDDTIKDDEALDKYMERYSKMREKDRNESKVKSGGTLASKLSAWDKGEELIITPANPNYMNLAYSEERVKAGEAVSEVEVIAPDSRRARNRRTMKRPEGRTR</sequence>
<dbReference type="EMBL" id="LAZR01022612">
    <property type="protein sequence ID" value="KKL81261.1"/>
    <property type="molecule type" value="Genomic_DNA"/>
</dbReference>
<accession>A0A0F9FSJ1</accession>
<evidence type="ECO:0000313" key="2">
    <source>
        <dbReference type="EMBL" id="KKL81261.1"/>
    </source>
</evidence>
<reference evidence="2" key="1">
    <citation type="journal article" date="2015" name="Nature">
        <title>Complex archaea that bridge the gap between prokaryotes and eukaryotes.</title>
        <authorList>
            <person name="Spang A."/>
            <person name="Saw J.H."/>
            <person name="Jorgensen S.L."/>
            <person name="Zaremba-Niedzwiedzka K."/>
            <person name="Martijn J."/>
            <person name="Lind A.E."/>
            <person name="van Eijk R."/>
            <person name="Schleper C."/>
            <person name="Guy L."/>
            <person name="Ettema T.J."/>
        </authorList>
    </citation>
    <scope>NUCLEOTIDE SEQUENCE</scope>
</reference>
<protein>
    <submittedName>
        <fullName evidence="2">Uncharacterized protein</fullName>
    </submittedName>
</protein>
<organism evidence="2">
    <name type="scientific">marine sediment metagenome</name>
    <dbReference type="NCBI Taxonomy" id="412755"/>
    <lineage>
        <taxon>unclassified sequences</taxon>
        <taxon>metagenomes</taxon>
        <taxon>ecological metagenomes</taxon>
    </lineage>
</organism>
<gene>
    <name evidence="2" type="ORF">LCGC14_1996530</name>
</gene>
<evidence type="ECO:0000256" key="1">
    <source>
        <dbReference type="SAM" id="MobiDB-lite"/>
    </source>
</evidence>
<proteinExistence type="predicted"/>
<name>A0A0F9FSJ1_9ZZZZ</name>
<dbReference type="AlphaFoldDB" id="A0A0F9FSJ1"/>
<comment type="caution">
    <text evidence="2">The sequence shown here is derived from an EMBL/GenBank/DDBJ whole genome shotgun (WGS) entry which is preliminary data.</text>
</comment>